<comment type="caution">
    <text evidence="2">The sequence shown here is derived from an EMBL/GenBank/DDBJ whole genome shotgun (WGS) entry which is preliminary data.</text>
</comment>
<feature type="transmembrane region" description="Helical" evidence="1">
    <location>
        <begin position="12"/>
        <end position="33"/>
    </location>
</feature>
<dbReference type="AlphaFoldDB" id="A0A9D1RH91"/>
<sequence length="170" mass="19864">MLEKLFIKYDKAPYFLMGFIVLLLVAIFAILFANTGEKTPTTYEQVNTELISLGYEPTDSTEIYKEQSPNLNGSISCDSERVHFYFFEFDNKNSAYSLFYNNHDLIYENISEGFREWDEHYDNYAMYSMSSNGIYYISIWVDNTAIYAYCDEEYTGELGKMLEAIGYQDS</sequence>
<proteinExistence type="predicted"/>
<keyword evidence="1" id="KW-0472">Membrane</keyword>
<protein>
    <submittedName>
        <fullName evidence="2">Uncharacterized protein</fullName>
    </submittedName>
</protein>
<evidence type="ECO:0000256" key="1">
    <source>
        <dbReference type="SAM" id="Phobius"/>
    </source>
</evidence>
<organism evidence="2 3">
    <name type="scientific">Candidatus Eubacterium faecipullorum</name>
    <dbReference type="NCBI Taxonomy" id="2838571"/>
    <lineage>
        <taxon>Bacteria</taxon>
        <taxon>Bacillati</taxon>
        <taxon>Bacillota</taxon>
        <taxon>Clostridia</taxon>
        <taxon>Eubacteriales</taxon>
        <taxon>Eubacteriaceae</taxon>
        <taxon>Eubacterium</taxon>
    </lineage>
</organism>
<dbReference type="EMBL" id="DXGE01000034">
    <property type="protein sequence ID" value="HIW86531.1"/>
    <property type="molecule type" value="Genomic_DNA"/>
</dbReference>
<reference evidence="2" key="2">
    <citation type="submission" date="2021-04" db="EMBL/GenBank/DDBJ databases">
        <authorList>
            <person name="Gilroy R."/>
        </authorList>
    </citation>
    <scope>NUCLEOTIDE SEQUENCE</scope>
    <source>
        <strain evidence="2">421</strain>
    </source>
</reference>
<gene>
    <name evidence="2" type="ORF">IAA48_08565</name>
</gene>
<evidence type="ECO:0000313" key="2">
    <source>
        <dbReference type="EMBL" id="HIW86531.1"/>
    </source>
</evidence>
<dbReference type="Proteomes" id="UP000824205">
    <property type="component" value="Unassembled WGS sequence"/>
</dbReference>
<reference evidence="2" key="1">
    <citation type="journal article" date="2021" name="PeerJ">
        <title>Extensive microbial diversity within the chicken gut microbiome revealed by metagenomics and culture.</title>
        <authorList>
            <person name="Gilroy R."/>
            <person name="Ravi A."/>
            <person name="Getino M."/>
            <person name="Pursley I."/>
            <person name="Horton D.L."/>
            <person name="Alikhan N.F."/>
            <person name="Baker D."/>
            <person name="Gharbi K."/>
            <person name="Hall N."/>
            <person name="Watson M."/>
            <person name="Adriaenssens E.M."/>
            <person name="Foster-Nyarko E."/>
            <person name="Jarju S."/>
            <person name="Secka A."/>
            <person name="Antonio M."/>
            <person name="Oren A."/>
            <person name="Chaudhuri R.R."/>
            <person name="La Ragione R."/>
            <person name="Hildebrand F."/>
            <person name="Pallen M.J."/>
        </authorList>
    </citation>
    <scope>NUCLEOTIDE SEQUENCE</scope>
    <source>
        <strain evidence="2">421</strain>
    </source>
</reference>
<accession>A0A9D1RH91</accession>
<keyword evidence="1" id="KW-1133">Transmembrane helix</keyword>
<keyword evidence="1" id="KW-0812">Transmembrane</keyword>
<name>A0A9D1RH91_9FIRM</name>
<evidence type="ECO:0000313" key="3">
    <source>
        <dbReference type="Proteomes" id="UP000824205"/>
    </source>
</evidence>